<feature type="chain" id="PRO_5043775126" evidence="1">
    <location>
        <begin position="22"/>
        <end position="84"/>
    </location>
</feature>
<protein>
    <submittedName>
        <fullName evidence="2">Uncharacterized protein</fullName>
    </submittedName>
</protein>
<evidence type="ECO:0000256" key="1">
    <source>
        <dbReference type="SAM" id="SignalP"/>
    </source>
</evidence>
<accession>A0AAV4Y020</accession>
<feature type="signal peptide" evidence="1">
    <location>
        <begin position="1"/>
        <end position="21"/>
    </location>
</feature>
<sequence>MATSVFMLLYRIHIWPNTLWGCYIAPRINANYALYKQYTKREFFCAPPLKLNGLMANDSLGHQTANRDISDKKWDVAVTTESVD</sequence>
<evidence type="ECO:0000313" key="2">
    <source>
        <dbReference type="EMBL" id="GIZ00766.1"/>
    </source>
</evidence>
<comment type="caution">
    <text evidence="2">The sequence shown here is derived from an EMBL/GenBank/DDBJ whole genome shotgun (WGS) entry which is preliminary data.</text>
</comment>
<dbReference type="Proteomes" id="UP001054945">
    <property type="component" value="Unassembled WGS sequence"/>
</dbReference>
<dbReference type="EMBL" id="BPLR01018584">
    <property type="protein sequence ID" value="GIZ00766.1"/>
    <property type="molecule type" value="Genomic_DNA"/>
</dbReference>
<evidence type="ECO:0000313" key="3">
    <source>
        <dbReference type="Proteomes" id="UP001054945"/>
    </source>
</evidence>
<proteinExistence type="predicted"/>
<dbReference type="AlphaFoldDB" id="A0AAV4Y020"/>
<keyword evidence="1" id="KW-0732">Signal</keyword>
<keyword evidence="3" id="KW-1185">Reference proteome</keyword>
<reference evidence="2 3" key="1">
    <citation type="submission" date="2021-06" db="EMBL/GenBank/DDBJ databases">
        <title>Caerostris extrusa draft genome.</title>
        <authorList>
            <person name="Kono N."/>
            <person name="Arakawa K."/>
        </authorList>
    </citation>
    <scope>NUCLEOTIDE SEQUENCE [LARGE SCALE GENOMIC DNA]</scope>
</reference>
<gene>
    <name evidence="2" type="ORF">CEXT_639901</name>
</gene>
<name>A0AAV4Y020_CAEEX</name>
<organism evidence="2 3">
    <name type="scientific">Caerostris extrusa</name>
    <name type="common">Bark spider</name>
    <name type="synonym">Caerostris bankana</name>
    <dbReference type="NCBI Taxonomy" id="172846"/>
    <lineage>
        <taxon>Eukaryota</taxon>
        <taxon>Metazoa</taxon>
        <taxon>Ecdysozoa</taxon>
        <taxon>Arthropoda</taxon>
        <taxon>Chelicerata</taxon>
        <taxon>Arachnida</taxon>
        <taxon>Araneae</taxon>
        <taxon>Araneomorphae</taxon>
        <taxon>Entelegynae</taxon>
        <taxon>Araneoidea</taxon>
        <taxon>Araneidae</taxon>
        <taxon>Caerostris</taxon>
    </lineage>
</organism>